<evidence type="ECO:0000259" key="6">
    <source>
        <dbReference type="Pfam" id="PF03976"/>
    </source>
</evidence>
<accession>A0A918M6N5</accession>
<evidence type="ECO:0000313" key="7">
    <source>
        <dbReference type="EMBL" id="GGU58711.1"/>
    </source>
</evidence>
<feature type="compositionally biased region" description="Low complexity" evidence="5">
    <location>
        <begin position="356"/>
        <end position="367"/>
    </location>
</feature>
<dbReference type="SUPFAM" id="SSF52540">
    <property type="entry name" value="P-loop containing nucleoside triphosphate hydrolases"/>
    <property type="match status" value="1"/>
</dbReference>
<dbReference type="Pfam" id="PF03976">
    <property type="entry name" value="PPK2"/>
    <property type="match status" value="1"/>
</dbReference>
<dbReference type="PANTHER" id="PTHR34383:SF1">
    <property type="entry name" value="ADP-POLYPHOSPHATE PHOSPHOTRANSFERASE"/>
    <property type="match status" value="1"/>
</dbReference>
<keyword evidence="3 4" id="KW-0418">Kinase</keyword>
<feature type="domain" description="Polyphosphate kinase-2-related" evidence="6">
    <location>
        <begin position="50"/>
        <end position="274"/>
    </location>
</feature>
<protein>
    <recommendedName>
        <fullName evidence="4">ADP/GDP-polyphosphate phosphotransferase</fullName>
        <ecNumber evidence="4">2.7.4.-</ecNumber>
    </recommendedName>
    <alternativeName>
        <fullName evidence="4">Polyphosphate kinase PPK2</fullName>
    </alternativeName>
</protein>
<dbReference type="EMBL" id="BMTP01000016">
    <property type="protein sequence ID" value="GGU58711.1"/>
    <property type="molecule type" value="Genomic_DNA"/>
</dbReference>
<organism evidence="7 8">
    <name type="scientific">Streptomyces lavendofoliae</name>
    <dbReference type="NCBI Taxonomy" id="67314"/>
    <lineage>
        <taxon>Bacteria</taxon>
        <taxon>Bacillati</taxon>
        <taxon>Actinomycetota</taxon>
        <taxon>Actinomycetes</taxon>
        <taxon>Kitasatosporales</taxon>
        <taxon>Streptomycetaceae</taxon>
        <taxon>Streptomyces</taxon>
    </lineage>
</organism>
<reference evidence="7" key="2">
    <citation type="submission" date="2020-09" db="EMBL/GenBank/DDBJ databases">
        <authorList>
            <person name="Sun Q."/>
            <person name="Ohkuma M."/>
        </authorList>
    </citation>
    <scope>NUCLEOTIDE SEQUENCE</scope>
    <source>
        <strain evidence="7">JCM 4391</strain>
    </source>
</reference>
<dbReference type="GO" id="GO:0008976">
    <property type="term" value="F:polyphosphate kinase activity"/>
    <property type="evidence" value="ECO:0007669"/>
    <property type="project" value="UniProtKB-UniRule"/>
</dbReference>
<comment type="similarity">
    <text evidence="1 4">Belongs to the polyphosphate kinase 2 (PPK2) family. Class I subfamily.</text>
</comment>
<name>A0A918M6N5_9ACTN</name>
<feature type="region of interest" description="Disordered" evidence="5">
    <location>
        <begin position="295"/>
        <end position="381"/>
    </location>
</feature>
<comment type="caution">
    <text evidence="7">The sequence shown here is derived from an EMBL/GenBank/DDBJ whole genome shotgun (WGS) entry which is preliminary data.</text>
</comment>
<evidence type="ECO:0000313" key="8">
    <source>
        <dbReference type="Proteomes" id="UP000636661"/>
    </source>
</evidence>
<dbReference type="InterPro" id="IPR022486">
    <property type="entry name" value="PPK2_PA0141"/>
</dbReference>
<dbReference type="Proteomes" id="UP000636661">
    <property type="component" value="Unassembled WGS sequence"/>
</dbReference>
<dbReference type="InterPro" id="IPR022488">
    <property type="entry name" value="PPK2-related"/>
</dbReference>
<dbReference type="NCBIfam" id="TIGR03707">
    <property type="entry name" value="PPK2_P_aer"/>
    <property type="match status" value="1"/>
</dbReference>
<evidence type="ECO:0000256" key="2">
    <source>
        <dbReference type="ARBA" id="ARBA00022679"/>
    </source>
</evidence>
<keyword evidence="2 4" id="KW-0808">Transferase</keyword>
<dbReference type="InterPro" id="IPR027417">
    <property type="entry name" value="P-loop_NTPase"/>
</dbReference>
<feature type="compositionally biased region" description="Low complexity" evidence="5">
    <location>
        <begin position="320"/>
        <end position="346"/>
    </location>
</feature>
<gene>
    <name evidence="7" type="ORF">GCM10010274_54670</name>
</gene>
<evidence type="ECO:0000256" key="3">
    <source>
        <dbReference type="ARBA" id="ARBA00022777"/>
    </source>
</evidence>
<evidence type="ECO:0000256" key="5">
    <source>
        <dbReference type="SAM" id="MobiDB-lite"/>
    </source>
</evidence>
<dbReference type="EC" id="2.7.4.-" evidence="4"/>
<sequence>MVDNDPGRPRDLLAGLSVDDSRPEQPVLLDSAGAPIRTWRENYPYDRKIRRAEYERTKRILQIELLKLQRWVKDTGARLVVICEGRDAAGKGGTIQRFTERLNPRGARIVALDKPTEREAGQWYFQRYVAHLPAAGEIVFFDRSWYNRAGVEKVMGFCTDEQYERFLRQCPIFESMLVQDGILLVKFWFSVSRAEQRTRFAIRQVDPVRQWKLSPTDLASLDLWDAYTAAKVTMFRATDTEHAPWTVVKSNDKRRARLEAIRSLLWRIDYDNKDVAAVGDPDPLIVGAADTLLEPGEEPADLSPTPLAGPPTRPGHHPGRPGSPSADPVSGSESGSESDAEPGPGSDAESGPGSDAESGPGSDAESGSGSGAESGSGRVPR</sequence>
<comment type="subunit">
    <text evidence="4">Homotetramer.</text>
</comment>
<proteinExistence type="inferred from homology"/>
<reference evidence="7" key="1">
    <citation type="journal article" date="2014" name="Int. J. Syst. Evol. Microbiol.">
        <title>Complete genome sequence of Corynebacterium casei LMG S-19264T (=DSM 44701T), isolated from a smear-ripened cheese.</title>
        <authorList>
            <consortium name="US DOE Joint Genome Institute (JGI-PGF)"/>
            <person name="Walter F."/>
            <person name="Albersmeier A."/>
            <person name="Kalinowski J."/>
            <person name="Ruckert C."/>
        </authorList>
    </citation>
    <scope>NUCLEOTIDE SEQUENCE</scope>
    <source>
        <strain evidence="7">JCM 4391</strain>
    </source>
</reference>
<keyword evidence="8" id="KW-1185">Reference proteome</keyword>
<dbReference type="PANTHER" id="PTHR34383">
    <property type="entry name" value="POLYPHOSPHATE:AMP PHOSPHOTRANSFERASE-RELATED"/>
    <property type="match status" value="1"/>
</dbReference>
<dbReference type="AlphaFoldDB" id="A0A918M6N5"/>
<dbReference type="Gene3D" id="3.40.50.300">
    <property type="entry name" value="P-loop containing nucleotide triphosphate hydrolases"/>
    <property type="match status" value="1"/>
</dbReference>
<evidence type="ECO:0000256" key="1">
    <source>
        <dbReference type="ARBA" id="ARBA00009924"/>
    </source>
</evidence>
<evidence type="ECO:0000256" key="4">
    <source>
        <dbReference type="RuleBase" id="RU369062"/>
    </source>
</evidence>
<comment type="function">
    <text evidence="4">Uses inorganic polyphosphate (polyP) as a donor to convert GDP to GTP or ADP to ATP.</text>
</comment>
<dbReference type="GO" id="GO:0006793">
    <property type="term" value="P:phosphorus metabolic process"/>
    <property type="evidence" value="ECO:0007669"/>
    <property type="project" value="InterPro"/>
</dbReference>